<proteinExistence type="predicted"/>
<dbReference type="InterPro" id="IPR058334">
    <property type="entry name" value="DUF8021"/>
</dbReference>
<evidence type="ECO:0000256" key="1">
    <source>
        <dbReference type="SAM" id="SignalP"/>
    </source>
</evidence>
<dbReference type="EMBL" id="MU854401">
    <property type="protein sequence ID" value="KAK4039413.1"/>
    <property type="molecule type" value="Genomic_DNA"/>
</dbReference>
<evidence type="ECO:0000313" key="3">
    <source>
        <dbReference type="EMBL" id="KAK4039413.1"/>
    </source>
</evidence>
<dbReference type="Proteomes" id="UP001303115">
    <property type="component" value="Unassembled WGS sequence"/>
</dbReference>
<comment type="caution">
    <text evidence="3">The sequence shown here is derived from an EMBL/GenBank/DDBJ whole genome shotgun (WGS) entry which is preliminary data.</text>
</comment>
<sequence>MLLPKPLLSPLLPLLPLLTSLPTLAQQTRCQWSTLRSATDQVLESLTAGITGTTAAGGILLASPSLIYTQNSVALSIASPDSVLSAPLDVAFAHSIVDQDGCAGFVRIVVLPSSDGEGGGKGVLVIGAQIFYNYTFNQGTTVRQIDLVFAREGDWQMPEGLNATALLGHVAGEDWGALSRARQDSRAVLEGVAGTYLDFVGGTVNSDGNGTGTDSEAAVAVPWGRPCSRLEGSVYTAVGDAESCEKGLSPMGGTAQGITGRQFVVDESIGAVSVLARDGKLGGAPGVFEFRVVEGKLRYVHQFAATGLARMDD</sequence>
<evidence type="ECO:0000259" key="2">
    <source>
        <dbReference type="Pfam" id="PF26061"/>
    </source>
</evidence>
<gene>
    <name evidence="3" type="ORF">C8A01DRAFT_16619</name>
</gene>
<keyword evidence="4" id="KW-1185">Reference proteome</keyword>
<feature type="signal peptide" evidence="1">
    <location>
        <begin position="1"/>
        <end position="25"/>
    </location>
</feature>
<feature type="chain" id="PRO_5042923678" description="DUF8021 domain-containing protein" evidence="1">
    <location>
        <begin position="26"/>
        <end position="313"/>
    </location>
</feature>
<organism evidence="3 4">
    <name type="scientific">Parachaetomium inaequale</name>
    <dbReference type="NCBI Taxonomy" id="2588326"/>
    <lineage>
        <taxon>Eukaryota</taxon>
        <taxon>Fungi</taxon>
        <taxon>Dikarya</taxon>
        <taxon>Ascomycota</taxon>
        <taxon>Pezizomycotina</taxon>
        <taxon>Sordariomycetes</taxon>
        <taxon>Sordariomycetidae</taxon>
        <taxon>Sordariales</taxon>
        <taxon>Chaetomiaceae</taxon>
        <taxon>Parachaetomium</taxon>
    </lineage>
</organism>
<protein>
    <recommendedName>
        <fullName evidence="2">DUF8021 domain-containing protein</fullName>
    </recommendedName>
</protein>
<name>A0AAN6SRJ7_9PEZI</name>
<dbReference type="AlphaFoldDB" id="A0AAN6SRJ7"/>
<accession>A0AAN6SRJ7</accession>
<keyword evidence="1" id="KW-0732">Signal</keyword>
<dbReference type="Pfam" id="PF26061">
    <property type="entry name" value="DUF8021"/>
    <property type="match status" value="1"/>
</dbReference>
<feature type="domain" description="DUF8021" evidence="2">
    <location>
        <begin position="214"/>
        <end position="303"/>
    </location>
</feature>
<reference evidence="4" key="1">
    <citation type="journal article" date="2023" name="Mol. Phylogenet. Evol.">
        <title>Genome-scale phylogeny and comparative genomics of the fungal order Sordariales.</title>
        <authorList>
            <person name="Hensen N."/>
            <person name="Bonometti L."/>
            <person name="Westerberg I."/>
            <person name="Brannstrom I.O."/>
            <person name="Guillou S."/>
            <person name="Cros-Aarteil S."/>
            <person name="Calhoun S."/>
            <person name="Haridas S."/>
            <person name="Kuo A."/>
            <person name="Mondo S."/>
            <person name="Pangilinan J."/>
            <person name="Riley R."/>
            <person name="LaButti K."/>
            <person name="Andreopoulos B."/>
            <person name="Lipzen A."/>
            <person name="Chen C."/>
            <person name="Yan M."/>
            <person name="Daum C."/>
            <person name="Ng V."/>
            <person name="Clum A."/>
            <person name="Steindorff A."/>
            <person name="Ohm R.A."/>
            <person name="Martin F."/>
            <person name="Silar P."/>
            <person name="Natvig D.O."/>
            <person name="Lalanne C."/>
            <person name="Gautier V."/>
            <person name="Ament-Velasquez S.L."/>
            <person name="Kruys A."/>
            <person name="Hutchinson M.I."/>
            <person name="Powell A.J."/>
            <person name="Barry K."/>
            <person name="Miller A.N."/>
            <person name="Grigoriev I.V."/>
            <person name="Debuchy R."/>
            <person name="Gladieux P."/>
            <person name="Hiltunen Thoren M."/>
            <person name="Johannesson H."/>
        </authorList>
    </citation>
    <scope>NUCLEOTIDE SEQUENCE [LARGE SCALE GENOMIC DNA]</scope>
    <source>
        <strain evidence="4">CBS 284.82</strain>
    </source>
</reference>
<evidence type="ECO:0000313" key="4">
    <source>
        <dbReference type="Proteomes" id="UP001303115"/>
    </source>
</evidence>